<dbReference type="PROSITE" id="PS00455">
    <property type="entry name" value="AMP_BINDING"/>
    <property type="match status" value="1"/>
</dbReference>
<dbReference type="Pfam" id="PF00501">
    <property type="entry name" value="AMP-binding"/>
    <property type="match status" value="1"/>
</dbReference>
<reference evidence="4 5" key="1">
    <citation type="submission" date="2020-08" db="EMBL/GenBank/DDBJ databases">
        <title>Sequencing the genomes of 1000 actinobacteria strains.</title>
        <authorList>
            <person name="Klenk H.-P."/>
        </authorList>
    </citation>
    <scope>NUCLEOTIDE SEQUENCE [LARGE SCALE GENOMIC DNA]</scope>
    <source>
        <strain evidence="4 5">DSM 15626</strain>
    </source>
</reference>
<dbReference type="GO" id="GO:0006631">
    <property type="term" value="P:fatty acid metabolic process"/>
    <property type="evidence" value="ECO:0007669"/>
    <property type="project" value="TreeGrafter"/>
</dbReference>
<comment type="similarity">
    <text evidence="1">Belongs to the ATP-dependent AMP-binding enzyme family.</text>
</comment>
<dbReference type="InterPro" id="IPR000873">
    <property type="entry name" value="AMP-dep_synth/lig_dom"/>
</dbReference>
<dbReference type="AlphaFoldDB" id="A0A841S581"/>
<dbReference type="Gene3D" id="3.40.50.980">
    <property type="match status" value="2"/>
</dbReference>
<organism evidence="4 5">
    <name type="scientific">Kribbella sandramycini</name>
    <dbReference type="NCBI Taxonomy" id="60450"/>
    <lineage>
        <taxon>Bacteria</taxon>
        <taxon>Bacillati</taxon>
        <taxon>Actinomycetota</taxon>
        <taxon>Actinomycetes</taxon>
        <taxon>Propionibacteriales</taxon>
        <taxon>Kribbellaceae</taxon>
        <taxon>Kribbella</taxon>
    </lineage>
</organism>
<dbReference type="Proteomes" id="UP000553957">
    <property type="component" value="Unassembled WGS sequence"/>
</dbReference>
<dbReference type="GO" id="GO:0031956">
    <property type="term" value="F:medium-chain fatty acid-CoA ligase activity"/>
    <property type="evidence" value="ECO:0007669"/>
    <property type="project" value="TreeGrafter"/>
</dbReference>
<dbReference type="PANTHER" id="PTHR43201:SF5">
    <property type="entry name" value="MEDIUM-CHAIN ACYL-COA LIGASE ACSF2, MITOCHONDRIAL"/>
    <property type="match status" value="1"/>
</dbReference>
<name>A0A841S581_9ACTN</name>
<sequence>MPLLGETIGANLRRTVAQYGDREALVEMQSGRRWTYAEFGAEVDLVSRGLLARGIGKGDRVGIWAPNCAEWVITQYATATVGAILVNINPAYRTHELAYALNQSGVRLLVSATEFKTSDYRAMVEEVRLDCPALEELVYIGTGDWDSLREAAAGVPIAELHRRAAELSFDDPINIQYTSGTTGFPKGATLSHHNILNNGYFVTETIAFTADDRLCLPVPLYHWNGNLRNQKSPRPRRGDTGCAVTFGDDAGWRRRVAGSSRLHPYPYYFSTWVRGKEVG</sequence>
<accession>A0A841S581</accession>
<dbReference type="EMBL" id="JACHKF010000001">
    <property type="protein sequence ID" value="MBB6564453.1"/>
    <property type="molecule type" value="Genomic_DNA"/>
</dbReference>
<evidence type="ECO:0000256" key="2">
    <source>
        <dbReference type="ARBA" id="ARBA00022598"/>
    </source>
</evidence>
<dbReference type="InterPro" id="IPR020845">
    <property type="entry name" value="AMP-binding_CS"/>
</dbReference>
<comment type="caution">
    <text evidence="4">The sequence shown here is derived from an EMBL/GenBank/DDBJ whole genome shotgun (WGS) entry which is preliminary data.</text>
</comment>
<gene>
    <name evidence="4" type="ORF">HNR71_000090</name>
</gene>
<evidence type="ECO:0000313" key="4">
    <source>
        <dbReference type="EMBL" id="MBB6564453.1"/>
    </source>
</evidence>
<evidence type="ECO:0000313" key="5">
    <source>
        <dbReference type="Proteomes" id="UP000553957"/>
    </source>
</evidence>
<evidence type="ECO:0000256" key="1">
    <source>
        <dbReference type="ARBA" id="ARBA00006432"/>
    </source>
</evidence>
<dbReference type="PANTHER" id="PTHR43201">
    <property type="entry name" value="ACYL-COA SYNTHETASE"/>
    <property type="match status" value="1"/>
</dbReference>
<evidence type="ECO:0000259" key="3">
    <source>
        <dbReference type="Pfam" id="PF00501"/>
    </source>
</evidence>
<dbReference type="SUPFAM" id="SSF56801">
    <property type="entry name" value="Acetyl-CoA synthetase-like"/>
    <property type="match status" value="1"/>
</dbReference>
<protein>
    <submittedName>
        <fullName evidence="4">Acyl-CoA synthetase (AMP-forming)/AMP-acid ligase II</fullName>
    </submittedName>
</protein>
<keyword evidence="2 4" id="KW-0436">Ligase</keyword>
<proteinExistence type="inferred from homology"/>
<feature type="domain" description="AMP-dependent synthetase/ligase" evidence="3">
    <location>
        <begin position="13"/>
        <end position="225"/>
    </location>
</feature>